<evidence type="ECO:0000313" key="2">
    <source>
        <dbReference type="EMBL" id="KJZ68214.1"/>
    </source>
</evidence>
<accession>A0A0F8A058</accession>
<keyword evidence="1" id="KW-1133">Transmembrane helix</keyword>
<protein>
    <submittedName>
        <fullName evidence="2">Uncharacterized protein</fullName>
    </submittedName>
</protein>
<proteinExistence type="predicted"/>
<keyword evidence="3" id="KW-1185">Reference proteome</keyword>
<sequence>MLEKVERLPFRYNLAASALSWLLLAGYLVLPSTFSSIQKSPLLEKTTLIKNSMDHLARDVPLIVFASIFCLTALAGLLCLWWKHHDNYIWVQRRIFLPVVMNSVMGFLSTLLHIYTIQEGYWSVTAQVTAGVTGGWFIISCGLYFYYDLMLLQPLRYKYAK</sequence>
<dbReference type="Proteomes" id="UP000054481">
    <property type="component" value="Unassembled WGS sequence"/>
</dbReference>
<name>A0A0F8A058_9HYPO</name>
<feature type="transmembrane region" description="Helical" evidence="1">
    <location>
        <begin position="95"/>
        <end position="115"/>
    </location>
</feature>
<feature type="transmembrane region" description="Helical" evidence="1">
    <location>
        <begin position="121"/>
        <end position="147"/>
    </location>
</feature>
<dbReference type="AlphaFoldDB" id="A0A0F8A058"/>
<keyword evidence="1" id="KW-0812">Transmembrane</keyword>
<dbReference type="EMBL" id="KQ030975">
    <property type="protein sequence ID" value="KJZ68214.1"/>
    <property type="molecule type" value="Genomic_DNA"/>
</dbReference>
<evidence type="ECO:0000313" key="3">
    <source>
        <dbReference type="Proteomes" id="UP000054481"/>
    </source>
</evidence>
<keyword evidence="1" id="KW-0472">Membrane</keyword>
<reference evidence="2 3" key="1">
    <citation type="journal article" date="2014" name="Genome Biol. Evol.">
        <title>Comparative genomics and transcriptomics analyses reveal divergent lifestyle features of nematode endoparasitic fungus Hirsutella minnesotensis.</title>
        <authorList>
            <person name="Lai Y."/>
            <person name="Liu K."/>
            <person name="Zhang X."/>
            <person name="Zhang X."/>
            <person name="Li K."/>
            <person name="Wang N."/>
            <person name="Shu C."/>
            <person name="Wu Y."/>
            <person name="Wang C."/>
            <person name="Bushley K.E."/>
            <person name="Xiang M."/>
            <person name="Liu X."/>
        </authorList>
    </citation>
    <scope>NUCLEOTIDE SEQUENCE [LARGE SCALE GENOMIC DNA]</scope>
    <source>
        <strain evidence="2 3">3608</strain>
    </source>
</reference>
<gene>
    <name evidence="2" type="ORF">HIM_12395</name>
</gene>
<feature type="transmembrane region" description="Helical" evidence="1">
    <location>
        <begin position="62"/>
        <end position="83"/>
    </location>
</feature>
<evidence type="ECO:0000256" key="1">
    <source>
        <dbReference type="SAM" id="Phobius"/>
    </source>
</evidence>
<feature type="transmembrane region" description="Helical" evidence="1">
    <location>
        <begin position="12"/>
        <end position="30"/>
    </location>
</feature>
<dbReference type="OrthoDB" id="3254104at2759"/>
<organism evidence="2 3">
    <name type="scientific">Hirsutella minnesotensis 3608</name>
    <dbReference type="NCBI Taxonomy" id="1043627"/>
    <lineage>
        <taxon>Eukaryota</taxon>
        <taxon>Fungi</taxon>
        <taxon>Dikarya</taxon>
        <taxon>Ascomycota</taxon>
        <taxon>Pezizomycotina</taxon>
        <taxon>Sordariomycetes</taxon>
        <taxon>Hypocreomycetidae</taxon>
        <taxon>Hypocreales</taxon>
        <taxon>Ophiocordycipitaceae</taxon>
        <taxon>Hirsutella</taxon>
    </lineage>
</organism>